<organism evidence="5 6">
    <name type="scientific">Gottschalkia purinilytica</name>
    <name type="common">Clostridium purinilyticum</name>
    <dbReference type="NCBI Taxonomy" id="1503"/>
    <lineage>
        <taxon>Bacteria</taxon>
        <taxon>Bacillati</taxon>
        <taxon>Bacillota</taxon>
        <taxon>Tissierellia</taxon>
        <taxon>Tissierellales</taxon>
        <taxon>Gottschalkiaceae</taxon>
        <taxon>Gottschalkia</taxon>
    </lineage>
</organism>
<accession>A0A0L0WD76</accession>
<proteinExistence type="inferred from homology"/>
<dbReference type="AlphaFoldDB" id="A0A0L0WD76"/>
<dbReference type="InterPro" id="IPR016131">
    <property type="entry name" value="Haemerythrin_Fe_BS"/>
</dbReference>
<dbReference type="NCBIfam" id="NF033749">
    <property type="entry name" value="bact_hemeryth"/>
    <property type="match status" value="1"/>
</dbReference>
<dbReference type="RefSeq" id="WP_050354370.1">
    <property type="nucleotide sequence ID" value="NZ_LGSS01000003.1"/>
</dbReference>
<dbReference type="InterPro" id="IPR012312">
    <property type="entry name" value="Hemerythrin-like"/>
</dbReference>
<dbReference type="Gene3D" id="1.20.120.50">
    <property type="entry name" value="Hemerythrin-like"/>
    <property type="match status" value="1"/>
</dbReference>
<dbReference type="PANTHER" id="PTHR37164">
    <property type="entry name" value="BACTERIOHEMERYTHRIN"/>
    <property type="match status" value="1"/>
</dbReference>
<dbReference type="InterPro" id="IPR012827">
    <property type="entry name" value="Hemerythrin_metal-bd"/>
</dbReference>
<dbReference type="PANTHER" id="PTHR37164:SF1">
    <property type="entry name" value="BACTERIOHEMERYTHRIN"/>
    <property type="match status" value="1"/>
</dbReference>
<evidence type="ECO:0000313" key="5">
    <source>
        <dbReference type="EMBL" id="KNF09380.1"/>
    </source>
</evidence>
<dbReference type="SUPFAM" id="SSF47188">
    <property type="entry name" value="Hemerythrin-like"/>
    <property type="match status" value="1"/>
</dbReference>
<keyword evidence="3" id="KW-0408">Iron</keyword>
<dbReference type="InterPro" id="IPR050669">
    <property type="entry name" value="Hemerythrin"/>
</dbReference>
<name>A0A0L0WD76_GOTPU</name>
<dbReference type="NCBIfam" id="TIGR02481">
    <property type="entry name" value="hemeryth_dom"/>
    <property type="match status" value="1"/>
</dbReference>
<dbReference type="CDD" id="cd12107">
    <property type="entry name" value="Hemerythrin"/>
    <property type="match status" value="1"/>
</dbReference>
<evidence type="ECO:0000259" key="4">
    <source>
        <dbReference type="Pfam" id="PF01814"/>
    </source>
</evidence>
<evidence type="ECO:0000256" key="1">
    <source>
        <dbReference type="ARBA" id="ARBA00010587"/>
    </source>
</evidence>
<protein>
    <submittedName>
        <fullName evidence="5">Putative bacteriohemerythrin</fullName>
    </submittedName>
</protein>
<evidence type="ECO:0000256" key="2">
    <source>
        <dbReference type="ARBA" id="ARBA00022723"/>
    </source>
</evidence>
<dbReference type="EMBL" id="LGSS01000003">
    <property type="protein sequence ID" value="KNF09380.1"/>
    <property type="molecule type" value="Genomic_DNA"/>
</dbReference>
<keyword evidence="6" id="KW-1185">Reference proteome</keyword>
<comment type="similarity">
    <text evidence="1">Belongs to the hemerythrin family.</text>
</comment>
<dbReference type="Proteomes" id="UP000037267">
    <property type="component" value="Unassembled WGS sequence"/>
</dbReference>
<dbReference type="InterPro" id="IPR035938">
    <property type="entry name" value="Hemerythrin-like_sf"/>
</dbReference>
<comment type="caution">
    <text evidence="5">The sequence shown here is derived from an EMBL/GenBank/DDBJ whole genome shotgun (WGS) entry which is preliminary data.</text>
</comment>
<dbReference type="GO" id="GO:0046872">
    <property type="term" value="F:metal ion binding"/>
    <property type="evidence" value="ECO:0007669"/>
    <property type="project" value="UniProtKB-KW"/>
</dbReference>
<sequence length="129" mass="15865">MIFKWKEDFETGISEIDTQHKRLFELGSELYNLVKVKTQQDKYDDIVTIIEELKDYAIYHFKYEENYMKEINFKDLKEHRIKHNVFIEKILEYETDDIDYNQTKVLLDMINFIASWISNHILKDDLKYR</sequence>
<dbReference type="OrthoDB" id="9797092at2"/>
<feature type="domain" description="Hemerythrin-like" evidence="4">
    <location>
        <begin position="11"/>
        <end position="127"/>
    </location>
</feature>
<reference evidence="6" key="1">
    <citation type="submission" date="2015-07" db="EMBL/GenBank/DDBJ databases">
        <title>Draft genome sequence of the purine-degrading Gottschalkia purinilyticum DSM 1384 (formerly Clostridium purinilyticum).</title>
        <authorList>
            <person name="Poehlein A."/>
            <person name="Schiel-Bengelsdorf B."/>
            <person name="Bengelsdorf F.R."/>
            <person name="Daniel R."/>
            <person name="Duerre P."/>
        </authorList>
    </citation>
    <scope>NUCLEOTIDE SEQUENCE [LARGE SCALE GENOMIC DNA]</scope>
    <source>
        <strain evidence="6">DSM 1384</strain>
    </source>
</reference>
<evidence type="ECO:0000313" key="6">
    <source>
        <dbReference type="Proteomes" id="UP000037267"/>
    </source>
</evidence>
<dbReference type="STRING" id="1503.CLPU_3c01580"/>
<dbReference type="PROSITE" id="PS00550">
    <property type="entry name" value="HEMERYTHRINS"/>
    <property type="match status" value="1"/>
</dbReference>
<keyword evidence="2" id="KW-0479">Metal-binding</keyword>
<gene>
    <name evidence="5" type="ORF">CLPU_3c01580</name>
</gene>
<evidence type="ECO:0000256" key="3">
    <source>
        <dbReference type="ARBA" id="ARBA00023004"/>
    </source>
</evidence>
<dbReference type="Pfam" id="PF01814">
    <property type="entry name" value="Hemerythrin"/>
    <property type="match status" value="1"/>
</dbReference>